<dbReference type="InterPro" id="IPR009057">
    <property type="entry name" value="Homeodomain-like_sf"/>
</dbReference>
<reference evidence="1" key="1">
    <citation type="journal article" date="2017" name="Appl. Environ. Microbiol.">
        <title>Microdiversification of a pelagic Polynucleobacter species is mainly driven by acquisition of genomic islands from a partially interspecific gene pool.</title>
        <authorList>
            <person name="Hoetzinger M."/>
            <person name="Hahn M.W."/>
            <person name="Jezberova J."/>
            <person name="Schmidt J."/>
            <person name="Koll U."/>
        </authorList>
    </citation>
    <scope>NUCLEOTIDE SEQUENCE</scope>
    <source>
        <strain evidence="1">MWH-RechtKol4</strain>
    </source>
</reference>
<dbReference type="Proteomes" id="UP000182060">
    <property type="component" value="Chromosome"/>
</dbReference>
<accession>A0AAC9IX92</accession>
<protein>
    <submittedName>
        <fullName evidence="1">Uncharacterized protein</fullName>
    </submittedName>
</protein>
<dbReference type="RefSeq" id="WP_071539026.1">
    <property type="nucleotide sequence ID" value="NZ_CP015016.1"/>
</dbReference>
<dbReference type="EMBL" id="CP015017">
    <property type="protein sequence ID" value="APC00893.1"/>
    <property type="molecule type" value="Genomic_DNA"/>
</dbReference>
<dbReference type="SUPFAM" id="SSF46689">
    <property type="entry name" value="Homeodomain-like"/>
    <property type="match status" value="1"/>
</dbReference>
<sequence length="207" mass="23730">MNRKPEIAFTESQQDRSKKTLADLQEAAYEIVRQADPKIFTSRALAKKSGYSLGTLTRRLSSIENIFFWAIERGRESKFLEMAENISTFDPNLSVHHFVETFVDKAFASIGEVNPRVMQFYEERFTKTHGLTADYYDYVDVVNEPYLLACQRNQTNTFRELSKNEARFIFKAALTLIERPFTSGDPLAGTEEHRQIAINALTGLLAK</sequence>
<evidence type="ECO:0000313" key="1">
    <source>
        <dbReference type="EMBL" id="APC00893.1"/>
    </source>
</evidence>
<gene>
    <name evidence="1" type="ORF">AOC25_04245</name>
</gene>
<dbReference type="AlphaFoldDB" id="A0AAC9IX92"/>
<proteinExistence type="predicted"/>
<evidence type="ECO:0000313" key="2">
    <source>
        <dbReference type="Proteomes" id="UP000182060"/>
    </source>
</evidence>
<organism evidence="1 2">
    <name type="scientific">Polynucleobacter asymbioticus</name>
    <dbReference type="NCBI Taxonomy" id="576611"/>
    <lineage>
        <taxon>Bacteria</taxon>
        <taxon>Pseudomonadati</taxon>
        <taxon>Pseudomonadota</taxon>
        <taxon>Betaproteobacteria</taxon>
        <taxon>Burkholderiales</taxon>
        <taxon>Burkholderiaceae</taxon>
        <taxon>Polynucleobacter</taxon>
    </lineage>
</organism>
<name>A0AAC9IX92_9BURK</name>